<organism evidence="3 4">
    <name type="scientific">Nezara viridula</name>
    <name type="common">Southern green stink bug</name>
    <name type="synonym">Cimex viridulus</name>
    <dbReference type="NCBI Taxonomy" id="85310"/>
    <lineage>
        <taxon>Eukaryota</taxon>
        <taxon>Metazoa</taxon>
        <taxon>Ecdysozoa</taxon>
        <taxon>Arthropoda</taxon>
        <taxon>Hexapoda</taxon>
        <taxon>Insecta</taxon>
        <taxon>Pterygota</taxon>
        <taxon>Neoptera</taxon>
        <taxon>Paraneoptera</taxon>
        <taxon>Hemiptera</taxon>
        <taxon>Heteroptera</taxon>
        <taxon>Panheteroptera</taxon>
        <taxon>Pentatomomorpha</taxon>
        <taxon>Pentatomoidea</taxon>
        <taxon>Pentatomidae</taxon>
        <taxon>Pentatominae</taxon>
        <taxon>Nezara</taxon>
    </lineage>
</organism>
<dbReference type="CDD" id="cd00042">
    <property type="entry name" value="CY"/>
    <property type="match status" value="1"/>
</dbReference>
<dbReference type="Pfam" id="PF00031">
    <property type="entry name" value="Cystatin"/>
    <property type="match status" value="1"/>
</dbReference>
<dbReference type="AlphaFoldDB" id="A0A9P0H8V8"/>
<sequence length="130" mass="14625">MSALVILLFVTQLLIEGTKQACPGCPVDGNPEDKDIKYFLNKAIEKINTESKIVEPKKVVKILSVKQQVVSGVMFNITYIAEGKLSKKDYMCRIVLLDEPWVSEEPQVLERHCTPIAKKKNDKSPHGTQK</sequence>
<reference evidence="3" key="1">
    <citation type="submission" date="2022-01" db="EMBL/GenBank/DDBJ databases">
        <authorList>
            <person name="King R."/>
        </authorList>
    </citation>
    <scope>NUCLEOTIDE SEQUENCE</scope>
</reference>
<proteinExistence type="predicted"/>
<dbReference type="InterPro" id="IPR000010">
    <property type="entry name" value="Cystatin_dom"/>
</dbReference>
<evidence type="ECO:0000256" key="1">
    <source>
        <dbReference type="SAM" id="SignalP"/>
    </source>
</evidence>
<dbReference type="SMART" id="SM00043">
    <property type="entry name" value="CY"/>
    <property type="match status" value="1"/>
</dbReference>
<feature type="chain" id="PRO_5040417829" description="Cystatin domain-containing protein" evidence="1">
    <location>
        <begin position="22"/>
        <end position="130"/>
    </location>
</feature>
<name>A0A9P0H8V8_NEZVI</name>
<protein>
    <recommendedName>
        <fullName evidence="2">Cystatin domain-containing protein</fullName>
    </recommendedName>
</protein>
<dbReference type="OrthoDB" id="6357437at2759"/>
<dbReference type="Gene3D" id="3.10.450.10">
    <property type="match status" value="1"/>
</dbReference>
<feature type="domain" description="Cystatin" evidence="2">
    <location>
        <begin position="21"/>
        <end position="114"/>
    </location>
</feature>
<keyword evidence="4" id="KW-1185">Reference proteome</keyword>
<accession>A0A9P0H8V8</accession>
<dbReference type="SUPFAM" id="SSF54403">
    <property type="entry name" value="Cystatin/monellin"/>
    <property type="match status" value="1"/>
</dbReference>
<feature type="signal peptide" evidence="1">
    <location>
        <begin position="1"/>
        <end position="21"/>
    </location>
</feature>
<evidence type="ECO:0000313" key="3">
    <source>
        <dbReference type="EMBL" id="CAH1397561.1"/>
    </source>
</evidence>
<keyword evidence="1" id="KW-0732">Signal</keyword>
<dbReference type="Proteomes" id="UP001152798">
    <property type="component" value="Chromosome 3"/>
</dbReference>
<gene>
    <name evidence="3" type="ORF">NEZAVI_LOCUS7361</name>
</gene>
<evidence type="ECO:0000313" key="4">
    <source>
        <dbReference type="Proteomes" id="UP001152798"/>
    </source>
</evidence>
<dbReference type="GO" id="GO:0004869">
    <property type="term" value="F:cysteine-type endopeptidase inhibitor activity"/>
    <property type="evidence" value="ECO:0007669"/>
    <property type="project" value="InterPro"/>
</dbReference>
<dbReference type="InterPro" id="IPR046350">
    <property type="entry name" value="Cystatin_sf"/>
</dbReference>
<evidence type="ECO:0000259" key="2">
    <source>
        <dbReference type="SMART" id="SM00043"/>
    </source>
</evidence>
<dbReference type="EMBL" id="OV725079">
    <property type="protein sequence ID" value="CAH1397561.1"/>
    <property type="molecule type" value="Genomic_DNA"/>
</dbReference>